<evidence type="ECO:0000313" key="3">
    <source>
        <dbReference type="EMBL" id="RIV36709.1"/>
    </source>
</evidence>
<protein>
    <submittedName>
        <fullName evidence="3">Class A beta-lactamase-related serine hydrolase</fullName>
    </submittedName>
</protein>
<dbReference type="InterPro" id="IPR012338">
    <property type="entry name" value="Beta-lactam/transpept-like"/>
</dbReference>
<evidence type="ECO:0000256" key="1">
    <source>
        <dbReference type="SAM" id="SignalP"/>
    </source>
</evidence>
<proteinExistence type="predicted"/>
<dbReference type="OrthoDB" id="1522765at2"/>
<dbReference type="EMBL" id="QXFH01000060">
    <property type="protein sequence ID" value="RIV36709.1"/>
    <property type="molecule type" value="Genomic_DNA"/>
</dbReference>
<dbReference type="Pfam" id="PF00144">
    <property type="entry name" value="Beta-lactamase"/>
    <property type="match status" value="1"/>
</dbReference>
<organism evidence="3 4">
    <name type="scientific">Flagellimonas lutimaris</name>
    <dbReference type="NCBI Taxonomy" id="475082"/>
    <lineage>
        <taxon>Bacteria</taxon>
        <taxon>Pseudomonadati</taxon>
        <taxon>Bacteroidota</taxon>
        <taxon>Flavobacteriia</taxon>
        <taxon>Flavobacteriales</taxon>
        <taxon>Flavobacteriaceae</taxon>
        <taxon>Flagellimonas</taxon>
    </lineage>
</organism>
<dbReference type="PANTHER" id="PTHR46825:SF15">
    <property type="entry name" value="BETA-LACTAMASE-RELATED DOMAIN-CONTAINING PROTEIN"/>
    <property type="match status" value="1"/>
</dbReference>
<dbReference type="AlphaFoldDB" id="A0A3A1NDK8"/>
<dbReference type="SUPFAM" id="SSF56601">
    <property type="entry name" value="beta-lactamase/transpeptidase-like"/>
    <property type="match status" value="1"/>
</dbReference>
<gene>
    <name evidence="3" type="ORF">D2V08_01630</name>
</gene>
<evidence type="ECO:0000259" key="2">
    <source>
        <dbReference type="Pfam" id="PF00144"/>
    </source>
</evidence>
<dbReference type="GO" id="GO:0016787">
    <property type="term" value="F:hydrolase activity"/>
    <property type="evidence" value="ECO:0007669"/>
    <property type="project" value="UniProtKB-KW"/>
</dbReference>
<feature type="chain" id="PRO_5017227979" evidence="1">
    <location>
        <begin position="20"/>
        <end position="510"/>
    </location>
</feature>
<name>A0A3A1NDK8_9FLAO</name>
<reference evidence="3 4" key="1">
    <citation type="submission" date="2018-08" db="EMBL/GenBank/DDBJ databases">
        <title>Proposal of Muricauda 72 sp.nov. and Muricauda NH166 sp.nov., isolated from seawater.</title>
        <authorList>
            <person name="Cheng H."/>
            <person name="Wu Y.-H."/>
            <person name="Guo L.-L."/>
            <person name="Xu X.-W."/>
        </authorList>
    </citation>
    <scope>NUCLEOTIDE SEQUENCE [LARGE SCALE GENOMIC DNA]</scope>
    <source>
        <strain evidence="3 4">KCTC 22173</strain>
    </source>
</reference>
<dbReference type="RefSeq" id="WP_119606386.1">
    <property type="nucleotide sequence ID" value="NZ_QXFH01000060.1"/>
</dbReference>
<keyword evidence="4" id="KW-1185">Reference proteome</keyword>
<keyword evidence="1" id="KW-0732">Signal</keyword>
<dbReference type="Proteomes" id="UP000266067">
    <property type="component" value="Unassembled WGS sequence"/>
</dbReference>
<dbReference type="Gene3D" id="3.40.710.10">
    <property type="entry name" value="DD-peptidase/beta-lactamase superfamily"/>
    <property type="match status" value="1"/>
</dbReference>
<feature type="signal peptide" evidence="1">
    <location>
        <begin position="1"/>
        <end position="19"/>
    </location>
</feature>
<dbReference type="PROSITE" id="PS51257">
    <property type="entry name" value="PROKAR_LIPOPROTEIN"/>
    <property type="match status" value="1"/>
</dbReference>
<dbReference type="InterPro" id="IPR001466">
    <property type="entry name" value="Beta-lactam-related"/>
</dbReference>
<feature type="domain" description="Beta-lactamase-related" evidence="2">
    <location>
        <begin position="35"/>
        <end position="355"/>
    </location>
</feature>
<evidence type="ECO:0000313" key="4">
    <source>
        <dbReference type="Proteomes" id="UP000266067"/>
    </source>
</evidence>
<accession>A0A3A1NDK8</accession>
<comment type="caution">
    <text evidence="3">The sequence shown here is derived from an EMBL/GenBank/DDBJ whole genome shotgun (WGS) entry which is preliminary data.</text>
</comment>
<sequence>MKFYKFLCISIVTLGLACAPHQSPKQEQISHFIKAAMDSVQVVPGVAIAIVDSSGILLAKGFGYSDLENNIKVSEETNFYIASSTKPFVGLLGNILHEEGLLDLDEEITQYEPFKNFENHTVFQNITIRDLLSHQSGIDNPYLSFRLAYSGRYTKTEILRIIEEDTFQKDTGKTFQYTNFGYYLFSVLLEEHLGSKWQDLLDEKVFAPLKMEHATAYISKNDPTALAQPFSGTWPTSLGPTDTKKTDATMHAAGGLVMNAKDVARFMQFYLNKGILDGKQIYTEELVETSYSKMAPTGDAIGAFNAHGYGLGWLLGSVKGHDIRNHQGGYIGFKSSITLFPDKKLGVAIFTNHHELGRPLLNAVSNYVFEHYLDDSTDLEHHGDSLLTDLGHRLKKAQKTEKQNEEKWGNPDWNLSLPKESYVGTFYNKHDGRVRISYAAGEFQISSGNLSCVASPAKDRDCFLVELITTSKKTICFNLEKDMVQSIHFRDKVFVKLEGPQPMDKGLTNK</sequence>
<dbReference type="PANTHER" id="PTHR46825">
    <property type="entry name" value="D-ALANYL-D-ALANINE-CARBOXYPEPTIDASE/ENDOPEPTIDASE AMPH"/>
    <property type="match status" value="1"/>
</dbReference>
<dbReference type="InterPro" id="IPR050491">
    <property type="entry name" value="AmpC-like"/>
</dbReference>
<keyword evidence="3" id="KW-0378">Hydrolase</keyword>